<dbReference type="RefSeq" id="WP_229684694.1">
    <property type="nucleotide sequence ID" value="NZ_BMOD01000005.1"/>
</dbReference>
<evidence type="ECO:0000256" key="6">
    <source>
        <dbReference type="ARBA" id="ARBA00023136"/>
    </source>
</evidence>
<feature type="transmembrane region" description="Helical" evidence="7">
    <location>
        <begin position="195"/>
        <end position="217"/>
    </location>
</feature>
<dbReference type="PROSITE" id="PS50928">
    <property type="entry name" value="ABC_TM1"/>
    <property type="match status" value="1"/>
</dbReference>
<dbReference type="Pfam" id="PF00528">
    <property type="entry name" value="BPD_transp_1"/>
    <property type="match status" value="1"/>
</dbReference>
<dbReference type="SUPFAM" id="SSF161098">
    <property type="entry name" value="MetI-like"/>
    <property type="match status" value="1"/>
</dbReference>
<organism evidence="9 10">
    <name type="scientific">Deinococcus roseus</name>
    <dbReference type="NCBI Taxonomy" id="392414"/>
    <lineage>
        <taxon>Bacteria</taxon>
        <taxon>Thermotogati</taxon>
        <taxon>Deinococcota</taxon>
        <taxon>Deinococci</taxon>
        <taxon>Deinococcales</taxon>
        <taxon>Deinococcaceae</taxon>
        <taxon>Deinococcus</taxon>
    </lineage>
</organism>
<evidence type="ECO:0000313" key="10">
    <source>
        <dbReference type="Proteomes" id="UP000632222"/>
    </source>
</evidence>
<protein>
    <submittedName>
        <fullName evidence="9">Alpha-glucoside ABC transporter permease</fullName>
    </submittedName>
</protein>
<comment type="caution">
    <text evidence="9">The sequence shown here is derived from an EMBL/GenBank/DDBJ whole genome shotgun (WGS) entry which is preliminary data.</text>
</comment>
<proteinExistence type="inferred from homology"/>
<keyword evidence="5 7" id="KW-1133">Transmembrane helix</keyword>
<feature type="domain" description="ABC transmembrane type-1" evidence="8">
    <location>
        <begin position="101"/>
        <end position="315"/>
    </location>
</feature>
<dbReference type="EMBL" id="BMOD01000005">
    <property type="protein sequence ID" value="GGJ31712.1"/>
    <property type="molecule type" value="Genomic_DNA"/>
</dbReference>
<dbReference type="InterPro" id="IPR035906">
    <property type="entry name" value="MetI-like_sf"/>
</dbReference>
<gene>
    <name evidence="9" type="primary">aglF</name>
    <name evidence="9" type="ORF">GCM10008938_17330</name>
</gene>
<dbReference type="Gene3D" id="1.10.3720.10">
    <property type="entry name" value="MetI-like"/>
    <property type="match status" value="1"/>
</dbReference>
<evidence type="ECO:0000256" key="4">
    <source>
        <dbReference type="ARBA" id="ARBA00022692"/>
    </source>
</evidence>
<dbReference type="PANTHER" id="PTHR30193:SF18">
    <property type="entry name" value="OSMOPROTECTIVE COMPOUNDS UPTAKE PERMEASE PROTEIN GGTC"/>
    <property type="match status" value="1"/>
</dbReference>
<dbReference type="CDD" id="cd06261">
    <property type="entry name" value="TM_PBP2"/>
    <property type="match status" value="1"/>
</dbReference>
<name>A0ABQ2CYF6_9DEIO</name>
<feature type="transmembrane region" description="Helical" evidence="7">
    <location>
        <begin position="6"/>
        <end position="24"/>
    </location>
</feature>
<keyword evidence="2 7" id="KW-0813">Transport</keyword>
<evidence type="ECO:0000256" key="1">
    <source>
        <dbReference type="ARBA" id="ARBA00004651"/>
    </source>
</evidence>
<evidence type="ECO:0000259" key="8">
    <source>
        <dbReference type="PROSITE" id="PS50928"/>
    </source>
</evidence>
<keyword evidence="10" id="KW-1185">Reference proteome</keyword>
<sequence>MLEKLVLAFLIPVLIVGGLLFYLYLGEALIARLPRSRQGAIRPWIWLSPALLLLVVIMVWPLLQSFVASFQHVTGDAVTGPFVGIQNYITAFTDPQMLGSMVNNLYWIVFFTGVTVCGGLALAVLVNRVKYGGPVKTILFMPMAISFVATGVIWRFMYAYRPEDAPQIGTLNAVVTGLFHIPPVAWIFQQPGNNLALIVVGVWMFTGFCLVILNAGLRSLPEEVHEAARVDGATEWQVFSRITVPLLAPTISVVATTMVINALKMFDIVYVMTAGNFGTDVIANQIYKQLYSSRDLGMASTLAVILLVVIFPFMVQNVRRFHAQENR</sequence>
<evidence type="ECO:0000313" key="9">
    <source>
        <dbReference type="EMBL" id="GGJ31712.1"/>
    </source>
</evidence>
<keyword evidence="4 7" id="KW-0812">Transmembrane</keyword>
<feature type="transmembrane region" description="Helical" evidence="7">
    <location>
        <begin position="296"/>
        <end position="315"/>
    </location>
</feature>
<feature type="transmembrane region" description="Helical" evidence="7">
    <location>
        <begin position="138"/>
        <end position="157"/>
    </location>
</feature>
<reference evidence="10" key="1">
    <citation type="journal article" date="2019" name="Int. J. Syst. Evol. Microbiol.">
        <title>The Global Catalogue of Microorganisms (GCM) 10K type strain sequencing project: providing services to taxonomists for standard genome sequencing and annotation.</title>
        <authorList>
            <consortium name="The Broad Institute Genomics Platform"/>
            <consortium name="The Broad Institute Genome Sequencing Center for Infectious Disease"/>
            <person name="Wu L."/>
            <person name="Ma J."/>
        </authorList>
    </citation>
    <scope>NUCLEOTIDE SEQUENCE [LARGE SCALE GENOMIC DNA]</scope>
    <source>
        <strain evidence="10">JCM 14370</strain>
    </source>
</reference>
<keyword evidence="6 7" id="KW-0472">Membrane</keyword>
<dbReference type="InterPro" id="IPR000515">
    <property type="entry name" value="MetI-like"/>
</dbReference>
<dbReference type="PANTHER" id="PTHR30193">
    <property type="entry name" value="ABC TRANSPORTER PERMEASE PROTEIN"/>
    <property type="match status" value="1"/>
</dbReference>
<keyword evidence="3" id="KW-1003">Cell membrane</keyword>
<evidence type="ECO:0000256" key="7">
    <source>
        <dbReference type="RuleBase" id="RU363032"/>
    </source>
</evidence>
<feature type="transmembrane region" description="Helical" evidence="7">
    <location>
        <begin position="105"/>
        <end position="126"/>
    </location>
</feature>
<feature type="transmembrane region" description="Helical" evidence="7">
    <location>
        <begin position="169"/>
        <end position="188"/>
    </location>
</feature>
<evidence type="ECO:0000256" key="5">
    <source>
        <dbReference type="ARBA" id="ARBA00022989"/>
    </source>
</evidence>
<comment type="subcellular location">
    <subcellularLocation>
        <location evidence="1 7">Cell membrane</location>
        <topology evidence="1 7">Multi-pass membrane protein</topology>
    </subcellularLocation>
</comment>
<evidence type="ECO:0000256" key="2">
    <source>
        <dbReference type="ARBA" id="ARBA00022448"/>
    </source>
</evidence>
<feature type="transmembrane region" description="Helical" evidence="7">
    <location>
        <begin position="44"/>
        <end position="63"/>
    </location>
</feature>
<feature type="transmembrane region" description="Helical" evidence="7">
    <location>
        <begin position="242"/>
        <end position="263"/>
    </location>
</feature>
<dbReference type="InterPro" id="IPR051393">
    <property type="entry name" value="ABC_transporter_permease"/>
</dbReference>
<dbReference type="Proteomes" id="UP000632222">
    <property type="component" value="Unassembled WGS sequence"/>
</dbReference>
<comment type="similarity">
    <text evidence="7">Belongs to the binding-protein-dependent transport system permease family.</text>
</comment>
<evidence type="ECO:0000256" key="3">
    <source>
        <dbReference type="ARBA" id="ARBA00022475"/>
    </source>
</evidence>
<accession>A0ABQ2CYF6</accession>